<dbReference type="PANTHER" id="PTHR10492:SF57">
    <property type="entry name" value="ATP-DEPENDENT DNA HELICASE"/>
    <property type="match status" value="1"/>
</dbReference>
<dbReference type="GO" id="GO:0016787">
    <property type="term" value="F:hydrolase activity"/>
    <property type="evidence" value="ECO:0007669"/>
    <property type="project" value="UniProtKB-KW"/>
</dbReference>
<organism evidence="3 4">
    <name type="scientific">Senna tora</name>
    <dbReference type="NCBI Taxonomy" id="362788"/>
    <lineage>
        <taxon>Eukaryota</taxon>
        <taxon>Viridiplantae</taxon>
        <taxon>Streptophyta</taxon>
        <taxon>Embryophyta</taxon>
        <taxon>Tracheophyta</taxon>
        <taxon>Spermatophyta</taxon>
        <taxon>Magnoliopsida</taxon>
        <taxon>eudicotyledons</taxon>
        <taxon>Gunneridae</taxon>
        <taxon>Pentapetalae</taxon>
        <taxon>rosids</taxon>
        <taxon>fabids</taxon>
        <taxon>Fabales</taxon>
        <taxon>Fabaceae</taxon>
        <taxon>Caesalpinioideae</taxon>
        <taxon>Cassia clade</taxon>
        <taxon>Senna</taxon>
    </lineage>
</organism>
<keyword evidence="1" id="KW-0378">Hydrolase</keyword>
<keyword evidence="1" id="KW-0347">Helicase</keyword>
<keyword evidence="1" id="KW-0547">Nucleotide-binding</keyword>
<dbReference type="EMBL" id="JAAIUW010000004">
    <property type="protein sequence ID" value="KAF7835594.1"/>
    <property type="molecule type" value="Genomic_DNA"/>
</dbReference>
<dbReference type="InterPro" id="IPR010285">
    <property type="entry name" value="DNA_helicase_pif1-like_DEAD"/>
</dbReference>
<name>A0A834X099_9FABA</name>
<dbReference type="PANTHER" id="PTHR10492">
    <property type="match status" value="1"/>
</dbReference>
<accession>A0A834X099</accession>
<dbReference type="GO" id="GO:0005524">
    <property type="term" value="F:ATP binding"/>
    <property type="evidence" value="ECO:0007669"/>
    <property type="project" value="UniProtKB-KW"/>
</dbReference>
<reference evidence="3" key="1">
    <citation type="submission" date="2020-09" db="EMBL/GenBank/DDBJ databases">
        <title>Genome-Enabled Discovery of Anthraquinone Biosynthesis in Senna tora.</title>
        <authorList>
            <person name="Kang S.-H."/>
            <person name="Pandey R.P."/>
            <person name="Lee C.-M."/>
            <person name="Sim J.-S."/>
            <person name="Jeong J.-T."/>
            <person name="Choi B.-S."/>
            <person name="Jung M."/>
            <person name="Ginzburg D."/>
            <person name="Zhao K."/>
            <person name="Won S.Y."/>
            <person name="Oh T.-J."/>
            <person name="Yu Y."/>
            <person name="Kim N.-H."/>
            <person name="Lee O.R."/>
            <person name="Lee T.-H."/>
            <person name="Bashyal P."/>
            <person name="Kim T.-S."/>
            <person name="Lee W.-H."/>
            <person name="Kawkins C."/>
            <person name="Kim C.-K."/>
            <person name="Kim J.S."/>
            <person name="Ahn B.O."/>
            <person name="Rhee S.Y."/>
            <person name="Sohng J.K."/>
        </authorList>
    </citation>
    <scope>NUCLEOTIDE SEQUENCE</scope>
    <source>
        <tissue evidence="3">Leaf</tissue>
    </source>
</reference>
<evidence type="ECO:0000313" key="4">
    <source>
        <dbReference type="Proteomes" id="UP000634136"/>
    </source>
</evidence>
<evidence type="ECO:0000259" key="2">
    <source>
        <dbReference type="Pfam" id="PF05970"/>
    </source>
</evidence>
<feature type="domain" description="DNA helicase Pif1-like DEAD-box helicase" evidence="2">
    <location>
        <begin position="176"/>
        <end position="215"/>
    </location>
</feature>
<dbReference type="AlphaFoldDB" id="A0A834X099"/>
<comment type="cofactor">
    <cofactor evidence="1">
        <name>Mg(2+)</name>
        <dbReference type="ChEBI" id="CHEBI:18420"/>
    </cofactor>
</comment>
<dbReference type="EC" id="5.6.2.3" evidence="1"/>
<dbReference type="GO" id="GO:0006281">
    <property type="term" value="P:DNA repair"/>
    <property type="evidence" value="ECO:0007669"/>
    <property type="project" value="UniProtKB-KW"/>
</dbReference>
<dbReference type="GO" id="GO:0000723">
    <property type="term" value="P:telomere maintenance"/>
    <property type="evidence" value="ECO:0007669"/>
    <property type="project" value="InterPro"/>
</dbReference>
<dbReference type="Pfam" id="PF05970">
    <property type="entry name" value="PIF1"/>
    <property type="match status" value="1"/>
</dbReference>
<keyword evidence="1" id="KW-0233">DNA recombination</keyword>
<comment type="similarity">
    <text evidence="1">Belongs to the helicase family.</text>
</comment>
<proteinExistence type="inferred from homology"/>
<dbReference type="Proteomes" id="UP000634136">
    <property type="component" value="Unassembled WGS sequence"/>
</dbReference>
<keyword evidence="4" id="KW-1185">Reference proteome</keyword>
<keyword evidence="1" id="KW-0234">DNA repair</keyword>
<protein>
    <recommendedName>
        <fullName evidence="1">ATP-dependent DNA helicase</fullName>
        <ecNumber evidence="1">5.6.2.3</ecNumber>
    </recommendedName>
</protein>
<comment type="catalytic activity">
    <reaction evidence="1">
        <text>ATP + H2O = ADP + phosphate + H(+)</text>
        <dbReference type="Rhea" id="RHEA:13065"/>
        <dbReference type="ChEBI" id="CHEBI:15377"/>
        <dbReference type="ChEBI" id="CHEBI:15378"/>
        <dbReference type="ChEBI" id="CHEBI:30616"/>
        <dbReference type="ChEBI" id="CHEBI:43474"/>
        <dbReference type="ChEBI" id="CHEBI:456216"/>
        <dbReference type="EC" id="5.6.2.3"/>
    </reaction>
</comment>
<comment type="caution">
    <text evidence="3">The sequence shown here is derived from an EMBL/GenBank/DDBJ whole genome shotgun (WGS) entry which is preliminary data.</text>
</comment>
<dbReference type="GO" id="GO:0043139">
    <property type="term" value="F:5'-3' DNA helicase activity"/>
    <property type="evidence" value="ECO:0007669"/>
    <property type="project" value="UniProtKB-EC"/>
</dbReference>
<gene>
    <name evidence="3" type="ORF">G2W53_010453</name>
</gene>
<keyword evidence="1" id="KW-0067">ATP-binding</keyword>
<evidence type="ECO:0000313" key="3">
    <source>
        <dbReference type="EMBL" id="KAF7835594.1"/>
    </source>
</evidence>
<dbReference type="OrthoDB" id="1751583at2759"/>
<sequence>MCYDCRYISACEAAWRIFGFGINFREPAVERLPFHFPNQQGVIFNDHNPIEEVVNEATIKETKFLAWSEANKHYPKVRSLTYTQLPTQFVFKPDSREWCERKSGYSIGRLYYVPPGLGELHYLRVLLTFTKELQLDDDRLKDIALADIENMLRLNGRSLKDYPPISLPNDAIMNNIENVLMNGSIVLAVTSSGIASQLIPGGRTAHSRFAIPFDYKFSRLFQEAPAKTSF</sequence>
<keyword evidence="1" id="KW-0227">DNA damage</keyword>
<dbReference type="GO" id="GO:0006310">
    <property type="term" value="P:DNA recombination"/>
    <property type="evidence" value="ECO:0007669"/>
    <property type="project" value="UniProtKB-KW"/>
</dbReference>
<evidence type="ECO:0000256" key="1">
    <source>
        <dbReference type="RuleBase" id="RU363044"/>
    </source>
</evidence>